<evidence type="ECO:0000313" key="6">
    <source>
        <dbReference type="Proteomes" id="UP000053144"/>
    </source>
</evidence>
<feature type="region of interest" description="Disordered" evidence="4">
    <location>
        <begin position="381"/>
        <end position="407"/>
    </location>
</feature>
<evidence type="ECO:0000256" key="3">
    <source>
        <dbReference type="ARBA" id="ARBA00047960"/>
    </source>
</evidence>
<dbReference type="EMBL" id="CM003373">
    <property type="protein sequence ID" value="KOM37906.1"/>
    <property type="molecule type" value="Genomic_DNA"/>
</dbReference>
<dbReference type="GO" id="GO:0033355">
    <property type="term" value="P:ascorbate glutathione cycle"/>
    <property type="evidence" value="ECO:0007669"/>
    <property type="project" value="InterPro"/>
</dbReference>
<dbReference type="STRING" id="3914.A0A0L9U545"/>
<sequence length="448" mass="50022">MKLRMDKDKGSATNKEKGTKFAPEVIMHDERWGLAVSNVQREWLAKGDPLESCWWKDVPWSSETSLARANGRTKERAAAIDVAQPAGGVRDAARWMEGSRLPLVEEETYVLFEVKNLGYSSSPQSEHNTMSLLISTTNVSGFLICPSLLSNGNVVVNPPSRPSYASSESLAPLSLSLSRSTQHLNPSCHFWRSHRCRHQRPPIEALAPDNPPLKIRYVDNTDPAVVDHQIAQLGLELASTLVIVISKWVPDLDVVTQTLEEKYPIPPLVTPSEKTIVGSKIFSTFIRFLKSKDPNDGTEQALLSELSSFNDYIKVEGHVSCRFTLFSVRGIVSVQFRLLLSCEMGSFVDHCPTTKVSGFPFHVVAWRVGSLEAQLAEEKARRQNKDDVRQSVPRTEPPVNTGFVSPTDIDGNEQPLKTYVRVGSRRRYKGRALRTPYTGTVVLRIKNE</sequence>
<evidence type="ECO:0000256" key="2">
    <source>
        <dbReference type="ARBA" id="ARBA00022679"/>
    </source>
</evidence>
<organism evidence="5 6">
    <name type="scientific">Phaseolus angularis</name>
    <name type="common">Azuki bean</name>
    <name type="synonym">Vigna angularis</name>
    <dbReference type="NCBI Taxonomy" id="3914"/>
    <lineage>
        <taxon>Eukaryota</taxon>
        <taxon>Viridiplantae</taxon>
        <taxon>Streptophyta</taxon>
        <taxon>Embryophyta</taxon>
        <taxon>Tracheophyta</taxon>
        <taxon>Spermatophyta</taxon>
        <taxon>Magnoliopsida</taxon>
        <taxon>eudicotyledons</taxon>
        <taxon>Gunneridae</taxon>
        <taxon>Pentapetalae</taxon>
        <taxon>rosids</taxon>
        <taxon>fabids</taxon>
        <taxon>Fabales</taxon>
        <taxon>Fabaceae</taxon>
        <taxon>Papilionoideae</taxon>
        <taxon>50 kb inversion clade</taxon>
        <taxon>NPAAA clade</taxon>
        <taxon>indigoferoid/millettioid clade</taxon>
        <taxon>Phaseoleae</taxon>
        <taxon>Vigna</taxon>
    </lineage>
</organism>
<keyword evidence="2" id="KW-0808">Transferase</keyword>
<evidence type="ECO:0000313" key="5">
    <source>
        <dbReference type="EMBL" id="KOM37906.1"/>
    </source>
</evidence>
<dbReference type="GO" id="GO:0045174">
    <property type="term" value="F:glutathione dehydrogenase (ascorbate) activity"/>
    <property type="evidence" value="ECO:0007669"/>
    <property type="project" value="InterPro"/>
</dbReference>
<evidence type="ECO:0000256" key="4">
    <source>
        <dbReference type="SAM" id="MobiDB-lite"/>
    </source>
</evidence>
<dbReference type="Proteomes" id="UP000053144">
    <property type="component" value="Chromosome 3"/>
</dbReference>
<dbReference type="EC" id="2.5.1.18" evidence="1"/>
<dbReference type="Gene3D" id="1.20.1050.10">
    <property type="match status" value="1"/>
</dbReference>
<dbReference type="AlphaFoldDB" id="A0A0L9U545"/>
<name>A0A0L9U545_PHAAN</name>
<dbReference type="InterPro" id="IPR044627">
    <property type="entry name" value="DHAR1/2/3/4"/>
</dbReference>
<dbReference type="PANTHER" id="PTHR44420">
    <property type="entry name" value="GLUTATHIONE S-TRANSFERASE DHAR2-RELATED"/>
    <property type="match status" value="1"/>
</dbReference>
<dbReference type="Gramene" id="KOM37906">
    <property type="protein sequence ID" value="KOM37906"/>
    <property type="gene ID" value="LR48_Vigan03g128800"/>
</dbReference>
<proteinExistence type="predicted"/>
<dbReference type="GO" id="GO:0004364">
    <property type="term" value="F:glutathione transferase activity"/>
    <property type="evidence" value="ECO:0007669"/>
    <property type="project" value="UniProtKB-EC"/>
</dbReference>
<comment type="catalytic activity">
    <reaction evidence="3">
        <text>RX + glutathione = an S-substituted glutathione + a halide anion + H(+)</text>
        <dbReference type="Rhea" id="RHEA:16437"/>
        <dbReference type="ChEBI" id="CHEBI:15378"/>
        <dbReference type="ChEBI" id="CHEBI:16042"/>
        <dbReference type="ChEBI" id="CHEBI:17792"/>
        <dbReference type="ChEBI" id="CHEBI:57925"/>
        <dbReference type="ChEBI" id="CHEBI:90779"/>
        <dbReference type="EC" id="2.5.1.18"/>
    </reaction>
</comment>
<evidence type="ECO:0000256" key="1">
    <source>
        <dbReference type="ARBA" id="ARBA00012452"/>
    </source>
</evidence>
<accession>A0A0L9U545</accession>
<reference evidence="6" key="1">
    <citation type="journal article" date="2015" name="Proc. Natl. Acad. Sci. U.S.A.">
        <title>Genome sequencing of adzuki bean (Vigna angularis) provides insight into high starch and low fat accumulation and domestication.</title>
        <authorList>
            <person name="Yang K."/>
            <person name="Tian Z."/>
            <person name="Chen C."/>
            <person name="Luo L."/>
            <person name="Zhao B."/>
            <person name="Wang Z."/>
            <person name="Yu L."/>
            <person name="Li Y."/>
            <person name="Sun Y."/>
            <person name="Li W."/>
            <person name="Chen Y."/>
            <person name="Li Y."/>
            <person name="Zhang Y."/>
            <person name="Ai D."/>
            <person name="Zhao J."/>
            <person name="Shang C."/>
            <person name="Ma Y."/>
            <person name="Wu B."/>
            <person name="Wang M."/>
            <person name="Gao L."/>
            <person name="Sun D."/>
            <person name="Zhang P."/>
            <person name="Guo F."/>
            <person name="Wang W."/>
            <person name="Li Y."/>
            <person name="Wang J."/>
            <person name="Varshney R.K."/>
            <person name="Wang J."/>
            <person name="Ling H.Q."/>
            <person name="Wan P."/>
        </authorList>
    </citation>
    <scope>NUCLEOTIDE SEQUENCE</scope>
    <source>
        <strain evidence="6">cv. Jingnong 6</strain>
    </source>
</reference>
<dbReference type="PANTHER" id="PTHR44420:SF1">
    <property type="entry name" value="GLUTATHIONE S-TRANSFERASE DHAR3, CHLOROPLASTIC"/>
    <property type="match status" value="1"/>
</dbReference>
<gene>
    <name evidence="5" type="ORF">LR48_Vigan03g128800</name>
</gene>
<protein>
    <recommendedName>
        <fullName evidence="1">glutathione transferase</fullName>
        <ecNumber evidence="1">2.5.1.18</ecNumber>
    </recommendedName>
</protein>